<protein>
    <submittedName>
        <fullName evidence="1">Uncharacterized protein</fullName>
    </submittedName>
</protein>
<sequence length="103" mass="11856">MSIKSNFQNYLSQIERLHSLQTVAHGPQNVKRVFKHVKQIFPFSKSFFNDFVTPRDSISAFVNTELNKSPKQKKNIPVEKCNGVTLAENEYCFVDVGRNRCSC</sequence>
<name>A0ABQ8JA20_DERPT</name>
<organism evidence="1 2">
    <name type="scientific">Dermatophagoides pteronyssinus</name>
    <name type="common">European house dust mite</name>
    <dbReference type="NCBI Taxonomy" id="6956"/>
    <lineage>
        <taxon>Eukaryota</taxon>
        <taxon>Metazoa</taxon>
        <taxon>Ecdysozoa</taxon>
        <taxon>Arthropoda</taxon>
        <taxon>Chelicerata</taxon>
        <taxon>Arachnida</taxon>
        <taxon>Acari</taxon>
        <taxon>Acariformes</taxon>
        <taxon>Sarcoptiformes</taxon>
        <taxon>Astigmata</taxon>
        <taxon>Psoroptidia</taxon>
        <taxon>Analgoidea</taxon>
        <taxon>Pyroglyphidae</taxon>
        <taxon>Dermatophagoidinae</taxon>
        <taxon>Dermatophagoides</taxon>
    </lineage>
</organism>
<reference evidence="1 2" key="1">
    <citation type="journal article" date="2018" name="J. Allergy Clin. Immunol.">
        <title>High-quality assembly of Dermatophagoides pteronyssinus genome and transcriptome reveals a wide range of novel allergens.</title>
        <authorList>
            <person name="Liu X.Y."/>
            <person name="Yang K.Y."/>
            <person name="Wang M.Q."/>
            <person name="Kwok J.S."/>
            <person name="Zeng X."/>
            <person name="Yang Z."/>
            <person name="Xiao X.J."/>
            <person name="Lau C.P."/>
            <person name="Li Y."/>
            <person name="Huang Z.M."/>
            <person name="Ba J.G."/>
            <person name="Yim A.K."/>
            <person name="Ouyang C.Y."/>
            <person name="Ngai S.M."/>
            <person name="Chan T.F."/>
            <person name="Leung E.L."/>
            <person name="Liu L."/>
            <person name="Liu Z.G."/>
            <person name="Tsui S.K."/>
        </authorList>
    </citation>
    <scope>NUCLEOTIDE SEQUENCE [LARGE SCALE GENOMIC DNA]</scope>
    <source>
        <strain evidence="1">Derp</strain>
    </source>
</reference>
<keyword evidence="2" id="KW-1185">Reference proteome</keyword>
<comment type="caution">
    <text evidence="1">The sequence shown here is derived from an EMBL/GenBank/DDBJ whole genome shotgun (WGS) entry which is preliminary data.</text>
</comment>
<dbReference type="Proteomes" id="UP000887458">
    <property type="component" value="Unassembled WGS sequence"/>
</dbReference>
<evidence type="ECO:0000313" key="2">
    <source>
        <dbReference type="Proteomes" id="UP000887458"/>
    </source>
</evidence>
<proteinExistence type="predicted"/>
<dbReference type="EMBL" id="NJHN03000059">
    <property type="protein sequence ID" value="KAH9419436.1"/>
    <property type="molecule type" value="Genomic_DNA"/>
</dbReference>
<gene>
    <name evidence="1" type="ORF">DERP_010648</name>
</gene>
<accession>A0ABQ8JA20</accession>
<evidence type="ECO:0000313" key="1">
    <source>
        <dbReference type="EMBL" id="KAH9419436.1"/>
    </source>
</evidence>
<reference evidence="1 2" key="2">
    <citation type="journal article" date="2022" name="Mol. Biol. Evol.">
        <title>Comparative Genomics Reveals Insights into the Divergent Evolution of Astigmatic Mites and Household Pest Adaptations.</title>
        <authorList>
            <person name="Xiong Q."/>
            <person name="Wan A.T."/>
            <person name="Liu X."/>
            <person name="Fung C.S."/>
            <person name="Xiao X."/>
            <person name="Malainual N."/>
            <person name="Hou J."/>
            <person name="Wang L."/>
            <person name="Wang M."/>
            <person name="Yang K.Y."/>
            <person name="Cui Y."/>
            <person name="Leung E.L."/>
            <person name="Nong W."/>
            <person name="Shin S.K."/>
            <person name="Au S.W."/>
            <person name="Jeong K.Y."/>
            <person name="Chew F.T."/>
            <person name="Hui J.H."/>
            <person name="Leung T.F."/>
            <person name="Tungtrongchitr A."/>
            <person name="Zhong N."/>
            <person name="Liu Z."/>
            <person name="Tsui S.K."/>
        </authorList>
    </citation>
    <scope>NUCLEOTIDE SEQUENCE [LARGE SCALE GENOMIC DNA]</scope>
    <source>
        <strain evidence="1">Derp</strain>
    </source>
</reference>